<keyword evidence="3" id="KW-1185">Reference proteome</keyword>
<proteinExistence type="predicted"/>
<evidence type="ECO:0000313" key="2">
    <source>
        <dbReference type="EMBL" id="CAE07680.1"/>
    </source>
</evidence>
<dbReference type="RefSeq" id="WP_011128030.1">
    <property type="nucleotide sequence ID" value="NC_005070.1"/>
</dbReference>
<name>Q7U721_PARMW</name>
<dbReference type="STRING" id="84588.SYNW1165"/>
<protein>
    <submittedName>
        <fullName evidence="2">Uncharacterized protein</fullName>
    </submittedName>
</protein>
<accession>Q7U721</accession>
<dbReference type="eggNOG" id="ENOG5030SAV">
    <property type="taxonomic scope" value="Bacteria"/>
</dbReference>
<gene>
    <name evidence="2" type="ordered locus">SYNW1165</name>
</gene>
<feature type="compositionally biased region" description="Polar residues" evidence="1">
    <location>
        <begin position="8"/>
        <end position="24"/>
    </location>
</feature>
<sequence>MVADRSFEQTTGQPFAQQPPAQRKTTLKWDDNGELTSIDMARIIDRLTQPELNRCDLDTP</sequence>
<feature type="region of interest" description="Disordered" evidence="1">
    <location>
        <begin position="1"/>
        <end position="27"/>
    </location>
</feature>
<dbReference type="AlphaFoldDB" id="Q7U721"/>
<dbReference type="EMBL" id="BX569692">
    <property type="protein sequence ID" value="CAE07680.1"/>
    <property type="molecule type" value="Genomic_DNA"/>
</dbReference>
<dbReference type="HOGENOM" id="CLU_189950_0_0_3"/>
<evidence type="ECO:0000313" key="3">
    <source>
        <dbReference type="Proteomes" id="UP000001422"/>
    </source>
</evidence>
<evidence type="ECO:0000256" key="1">
    <source>
        <dbReference type="SAM" id="MobiDB-lite"/>
    </source>
</evidence>
<organism evidence="2 3">
    <name type="scientific">Parasynechococcus marenigrum (strain WH8102)</name>
    <dbReference type="NCBI Taxonomy" id="84588"/>
    <lineage>
        <taxon>Bacteria</taxon>
        <taxon>Bacillati</taxon>
        <taxon>Cyanobacteriota</taxon>
        <taxon>Cyanophyceae</taxon>
        <taxon>Synechococcales</taxon>
        <taxon>Prochlorococcaceae</taxon>
        <taxon>Parasynechococcus</taxon>
        <taxon>Parasynechococcus marenigrum</taxon>
    </lineage>
</organism>
<reference evidence="2 3" key="1">
    <citation type="journal article" date="2003" name="Nature">
        <title>The genome of a motile marine Synechococcus.</title>
        <authorList>
            <person name="Palenik B."/>
            <person name="Brahamsha B."/>
            <person name="Larimer F."/>
            <person name="Land M."/>
            <person name="Hauser L."/>
            <person name="Chain P."/>
            <person name="Lamerdin J."/>
            <person name="Regala W."/>
            <person name="Allen E.A."/>
            <person name="McCarren J."/>
            <person name="Paulsen I."/>
            <person name="Dufresne A."/>
            <person name="Partensky F."/>
            <person name="Webb E."/>
            <person name="Waterbury J."/>
        </authorList>
    </citation>
    <scope>NUCLEOTIDE SEQUENCE [LARGE SCALE GENOMIC DNA]</scope>
    <source>
        <strain evidence="2 3">WH8102</strain>
    </source>
</reference>
<dbReference type="KEGG" id="syw:SYNW1165"/>
<dbReference type="Proteomes" id="UP000001422">
    <property type="component" value="Chromosome"/>
</dbReference>